<keyword evidence="1" id="KW-0808">Transferase</keyword>
<sequence>MPASQPVLRNRRVTVSAAARLHLGFLDLGGSLGRRFGSIGIGVNEIVTRLTLTPADTLSAEGTDADRALRMAERFAAAAGRPCPAHIHVERAIPSHAGLGSGTQLALAVGVGLSRLHGLEYGPREVAAMTGRGARSGVGVAVFERGGLVVDGGRGPRTEVPPLLARLEMPSEWRFLLLLDEGQQGLHGPEELEAFRTLPPFPADQAARLCHLLLMQGLPAVAERDLARFGAVVTELQAAVGAYFAPAQGGCFTSRAVGAALDFLQGRGAVGIGQSSWGPTGFCLVESDPRAQALLTALRERQDLWPGLRFLLATPRNFGADIAVERGDRPA</sequence>
<dbReference type="EMBL" id="OZ026884">
    <property type="protein sequence ID" value="CAL1238983.1"/>
    <property type="molecule type" value="Genomic_DNA"/>
</dbReference>
<dbReference type="InterPro" id="IPR020568">
    <property type="entry name" value="Ribosomal_Su5_D2-typ_SF"/>
</dbReference>
<dbReference type="InterPro" id="IPR014721">
    <property type="entry name" value="Ribsml_uS5_D2-typ_fold_subgr"/>
</dbReference>
<evidence type="ECO:0000259" key="4">
    <source>
        <dbReference type="Pfam" id="PF08544"/>
    </source>
</evidence>
<dbReference type="RefSeq" id="WP_348758583.1">
    <property type="nucleotide sequence ID" value="NZ_OZ026884.1"/>
</dbReference>
<accession>A0ABM9NEF8</accession>
<gene>
    <name evidence="5" type="ORF">MECH1_V1_0202</name>
</gene>
<evidence type="ECO:0000313" key="5">
    <source>
        <dbReference type="EMBL" id="CAL1238983.1"/>
    </source>
</evidence>
<proteinExistence type="predicted"/>
<keyword evidence="6" id="KW-1185">Reference proteome</keyword>
<protein>
    <submittedName>
        <fullName evidence="5">Beta-RFAP synthase</fullName>
    </submittedName>
</protein>
<evidence type="ECO:0000313" key="6">
    <source>
        <dbReference type="Proteomes" id="UP001497493"/>
    </source>
</evidence>
<dbReference type="PANTHER" id="PTHR20861">
    <property type="entry name" value="HOMOSERINE/4-DIPHOSPHOCYTIDYL-2-C-METHYL-D-ERYTHRITOL KINASE"/>
    <property type="match status" value="1"/>
</dbReference>
<dbReference type="InterPro" id="IPR013750">
    <property type="entry name" value="GHMP_kinase_C_dom"/>
</dbReference>
<evidence type="ECO:0000259" key="3">
    <source>
        <dbReference type="Pfam" id="PF00288"/>
    </source>
</evidence>
<organism evidence="5 6">
    <name type="scientific">Candidatus Methylocalor cossyra</name>
    <dbReference type="NCBI Taxonomy" id="3108543"/>
    <lineage>
        <taxon>Bacteria</taxon>
        <taxon>Pseudomonadati</taxon>
        <taxon>Pseudomonadota</taxon>
        <taxon>Gammaproteobacteria</taxon>
        <taxon>Methylococcales</taxon>
        <taxon>Methylococcaceae</taxon>
        <taxon>Candidatus Methylocalor</taxon>
    </lineage>
</organism>
<evidence type="ECO:0000256" key="2">
    <source>
        <dbReference type="ARBA" id="ARBA00022777"/>
    </source>
</evidence>
<evidence type="ECO:0000256" key="1">
    <source>
        <dbReference type="ARBA" id="ARBA00022679"/>
    </source>
</evidence>
<reference evidence="5 6" key="1">
    <citation type="submission" date="2024-04" db="EMBL/GenBank/DDBJ databases">
        <authorList>
            <person name="Cremers G."/>
        </authorList>
    </citation>
    <scope>NUCLEOTIDE SEQUENCE [LARGE SCALE GENOMIC DNA]</scope>
    <source>
        <strain evidence="5">MeCH1-AG</strain>
    </source>
</reference>
<dbReference type="PANTHER" id="PTHR20861:SF6">
    <property type="entry name" value="BETA-RIBOFURANOSYLPHENOL 5'-PHOSPHATE SYNTHASE"/>
    <property type="match status" value="1"/>
</dbReference>
<dbReference type="SUPFAM" id="SSF54211">
    <property type="entry name" value="Ribosomal protein S5 domain 2-like"/>
    <property type="match status" value="1"/>
</dbReference>
<dbReference type="Pfam" id="PF00288">
    <property type="entry name" value="GHMP_kinases_N"/>
    <property type="match status" value="1"/>
</dbReference>
<dbReference type="PIRSF" id="PIRSF004884">
    <property type="entry name" value="Sugar_kin_arch"/>
    <property type="match status" value="1"/>
</dbReference>
<feature type="domain" description="GHMP kinase N-terminal" evidence="3">
    <location>
        <begin position="68"/>
        <end position="145"/>
    </location>
</feature>
<dbReference type="Proteomes" id="UP001497493">
    <property type="component" value="Chromosome"/>
</dbReference>
<feature type="domain" description="GHMP kinase C-terminal" evidence="4">
    <location>
        <begin position="219"/>
        <end position="301"/>
    </location>
</feature>
<keyword evidence="2" id="KW-0418">Kinase</keyword>
<dbReference type="NCBIfam" id="TIGR00144">
    <property type="entry name" value="beta_RFAP_syn"/>
    <property type="match status" value="1"/>
</dbReference>
<dbReference type="Gene3D" id="3.30.230.10">
    <property type="match status" value="1"/>
</dbReference>
<dbReference type="InterPro" id="IPR004422">
    <property type="entry name" value="RFAP_synthase"/>
</dbReference>
<dbReference type="Pfam" id="PF08544">
    <property type="entry name" value="GHMP_kinases_C"/>
    <property type="match status" value="1"/>
</dbReference>
<dbReference type="InterPro" id="IPR006204">
    <property type="entry name" value="GHMP_kinase_N_dom"/>
</dbReference>
<name>A0ABM9NEF8_9GAMM</name>